<feature type="region of interest" description="Disordered" evidence="9">
    <location>
        <begin position="146"/>
        <end position="250"/>
    </location>
</feature>
<feature type="coiled-coil region" evidence="8">
    <location>
        <begin position="118"/>
        <end position="145"/>
    </location>
</feature>
<dbReference type="PROSITE" id="PS00463">
    <property type="entry name" value="ZN2_CY6_FUNGAL_1"/>
    <property type="match status" value="1"/>
</dbReference>
<evidence type="ECO:0000256" key="9">
    <source>
        <dbReference type="SAM" id="MobiDB-lite"/>
    </source>
</evidence>
<feature type="domain" description="Zn(2)-C6 fungal-type" evidence="10">
    <location>
        <begin position="76"/>
        <end position="110"/>
    </location>
</feature>
<feature type="compositionally biased region" description="Polar residues" evidence="9">
    <location>
        <begin position="146"/>
        <end position="159"/>
    </location>
</feature>
<dbReference type="EMBL" id="JBFXLR010000057">
    <property type="protein sequence ID" value="KAL2841513.1"/>
    <property type="molecule type" value="Genomic_DNA"/>
</dbReference>
<dbReference type="GeneID" id="98156678"/>
<keyword evidence="6" id="KW-0804">Transcription</keyword>
<evidence type="ECO:0000256" key="1">
    <source>
        <dbReference type="ARBA" id="ARBA00004123"/>
    </source>
</evidence>
<organism evidence="11 12">
    <name type="scientific">Aspergillus pseudodeflectus</name>
    <dbReference type="NCBI Taxonomy" id="176178"/>
    <lineage>
        <taxon>Eukaryota</taxon>
        <taxon>Fungi</taxon>
        <taxon>Dikarya</taxon>
        <taxon>Ascomycota</taxon>
        <taxon>Pezizomycotina</taxon>
        <taxon>Eurotiomycetes</taxon>
        <taxon>Eurotiomycetidae</taxon>
        <taxon>Eurotiales</taxon>
        <taxon>Aspergillaceae</taxon>
        <taxon>Aspergillus</taxon>
        <taxon>Aspergillus subgen. Nidulantes</taxon>
    </lineage>
</organism>
<protein>
    <recommendedName>
        <fullName evidence="10">Zn(2)-C6 fungal-type domain-containing protein</fullName>
    </recommendedName>
</protein>
<keyword evidence="4" id="KW-0805">Transcription regulation</keyword>
<comment type="caution">
    <text evidence="11">The sequence shown here is derived from an EMBL/GenBank/DDBJ whole genome shotgun (WGS) entry which is preliminary data.</text>
</comment>
<evidence type="ECO:0000313" key="11">
    <source>
        <dbReference type="EMBL" id="KAL2841513.1"/>
    </source>
</evidence>
<feature type="compositionally biased region" description="Polar residues" evidence="9">
    <location>
        <begin position="203"/>
        <end position="216"/>
    </location>
</feature>
<keyword evidence="3" id="KW-0862">Zinc</keyword>
<keyword evidence="12" id="KW-1185">Reference proteome</keyword>
<name>A0ABR4JRC6_9EURO</name>
<evidence type="ECO:0000256" key="2">
    <source>
        <dbReference type="ARBA" id="ARBA00022723"/>
    </source>
</evidence>
<dbReference type="PANTHER" id="PTHR31845">
    <property type="entry name" value="FINGER DOMAIN PROTEIN, PUTATIVE-RELATED"/>
    <property type="match status" value="1"/>
</dbReference>
<dbReference type="InterPro" id="IPR036864">
    <property type="entry name" value="Zn2-C6_fun-type_DNA-bd_sf"/>
</dbReference>
<dbReference type="SUPFAM" id="SSF57701">
    <property type="entry name" value="Zn2/Cys6 DNA-binding domain"/>
    <property type="match status" value="1"/>
</dbReference>
<dbReference type="CDD" id="cd12148">
    <property type="entry name" value="fungal_TF_MHR"/>
    <property type="match status" value="1"/>
</dbReference>
<keyword evidence="8" id="KW-0175">Coiled coil</keyword>
<feature type="compositionally biased region" description="Low complexity" evidence="9">
    <location>
        <begin position="774"/>
        <end position="788"/>
    </location>
</feature>
<dbReference type="Proteomes" id="UP001610444">
    <property type="component" value="Unassembled WGS sequence"/>
</dbReference>
<feature type="compositionally biased region" description="Low complexity" evidence="9">
    <location>
        <begin position="797"/>
        <end position="821"/>
    </location>
</feature>
<evidence type="ECO:0000256" key="5">
    <source>
        <dbReference type="ARBA" id="ARBA00023125"/>
    </source>
</evidence>
<reference evidence="11 12" key="1">
    <citation type="submission" date="2024-07" db="EMBL/GenBank/DDBJ databases">
        <title>Section-level genome sequencing and comparative genomics of Aspergillus sections Usti and Cavernicolus.</title>
        <authorList>
            <consortium name="Lawrence Berkeley National Laboratory"/>
            <person name="Nybo J.L."/>
            <person name="Vesth T.C."/>
            <person name="Theobald S."/>
            <person name="Frisvad J.C."/>
            <person name="Larsen T.O."/>
            <person name="Kjaerboelling I."/>
            <person name="Rothschild-Mancinelli K."/>
            <person name="Lyhne E.K."/>
            <person name="Kogle M.E."/>
            <person name="Barry K."/>
            <person name="Clum A."/>
            <person name="Na H."/>
            <person name="Ledsgaard L."/>
            <person name="Lin J."/>
            <person name="Lipzen A."/>
            <person name="Kuo A."/>
            <person name="Riley R."/>
            <person name="Mondo S."/>
            <person name="LaButti K."/>
            <person name="Haridas S."/>
            <person name="Pangalinan J."/>
            <person name="Salamov A.A."/>
            <person name="Simmons B.A."/>
            <person name="Magnuson J.K."/>
            <person name="Chen J."/>
            <person name="Drula E."/>
            <person name="Henrissat B."/>
            <person name="Wiebenga A."/>
            <person name="Lubbers R.J."/>
            <person name="Gomes A.C."/>
            <person name="Macurrencykelacurrency M.R."/>
            <person name="Stajich J."/>
            <person name="Grigoriev I.V."/>
            <person name="Mortensen U.H."/>
            <person name="De vries R.P."/>
            <person name="Baker S.E."/>
            <person name="Andersen M.R."/>
        </authorList>
    </citation>
    <scope>NUCLEOTIDE SEQUENCE [LARGE SCALE GENOMIC DNA]</scope>
    <source>
        <strain evidence="11 12">CBS 756.74</strain>
    </source>
</reference>
<feature type="compositionally biased region" description="Polar residues" evidence="9">
    <location>
        <begin position="41"/>
        <end position="54"/>
    </location>
</feature>
<dbReference type="Pfam" id="PF00172">
    <property type="entry name" value="Zn_clus"/>
    <property type="match status" value="1"/>
</dbReference>
<evidence type="ECO:0000256" key="4">
    <source>
        <dbReference type="ARBA" id="ARBA00023015"/>
    </source>
</evidence>
<dbReference type="Pfam" id="PF04082">
    <property type="entry name" value="Fungal_trans"/>
    <property type="match status" value="1"/>
</dbReference>
<proteinExistence type="predicted"/>
<sequence>MEIDPRLHAGREHSSSDTAESVSDYPEQPPSQSARPQPSSTVVPNPYESQNPLHTSPHLDSADPNDPYSDLKRPRACEACRQLKVRCEPDLNNPEDPCKRCAKAGRSCIVTQPTRKRQKKTDSRVAELERKIDALTATLQTSKQVDALLPSNSNAQPTTSRDDHVGRRWLVSGQTATNRSLPTPTSQGSKRNFSGEIRDSRETASLSTPSQASNPSPAAEQTHDAGARQWQTSSFSAATPGSSRETNKGPDIIERGLVSHALAQDSFTRYVDHMAGQIPLVVFPPGTLMNEIRKEKPILFHAIVAVSIGRFEPSAQTPLLQELYKTVAERVIVKGEKSLDLVQALIVSCLFYTPPENFEEIKFYQLAQLAVAVGMDIGMNRKASGKLKPFNLLREVIKNSPTADPDSPESRRTWLGCYFISVQTSSALRRPILVRWLPYMDECVEILENSPDALPSDKYVIHWAKLARIIEEISARFFLDDLGVQSFYEPHSQFTLKAFERQLEQWKTEAFNNHNTALMIQAEAIVNVYLHEHSMALENPDEYGKETEVDIGSPHMTARISALSSTLSSIHRSIDAICSVPVRELINIPTVSLARTAFAIVALIKLYSIVTAPGSYIGQVIEPNNLQVDCYLDKVIAHYTAAGSLSGGVTPAKFSTVLSMLRDWFKSRKDQHGVLKDSLETSTKGDVVTALKAATGQQNQATNAAGPTPLHVLSAVATNDPKNQSSQQQQHSYSHAGYPTDPNVSQQHQSPSDLIQSLPPCIGINPSACPPPATTTSSDPKTTDSWTPYASQRQFYPTTTATSPFGTTASPNQNQPASAPAPGYPDLTGSTSGGGGMMMPSTPGVFAPEFGIQMNYTDPNLFAFYEWLGDGVSNFPVPPEGTGFF</sequence>
<keyword evidence="5" id="KW-0238">DNA-binding</keyword>
<feature type="compositionally biased region" description="Polar residues" evidence="9">
    <location>
        <begin position="172"/>
        <end position="192"/>
    </location>
</feature>
<keyword evidence="2" id="KW-0479">Metal-binding</keyword>
<evidence type="ECO:0000256" key="6">
    <source>
        <dbReference type="ARBA" id="ARBA00023163"/>
    </source>
</evidence>
<dbReference type="InterPro" id="IPR001138">
    <property type="entry name" value="Zn2Cys6_DnaBD"/>
</dbReference>
<dbReference type="InterPro" id="IPR007219">
    <property type="entry name" value="XnlR_reg_dom"/>
</dbReference>
<dbReference type="PROSITE" id="PS50048">
    <property type="entry name" value="ZN2_CY6_FUNGAL_2"/>
    <property type="match status" value="1"/>
</dbReference>
<feature type="region of interest" description="Disordered" evidence="9">
    <location>
        <begin position="719"/>
        <end position="840"/>
    </location>
</feature>
<dbReference type="SMART" id="SM00066">
    <property type="entry name" value="GAL4"/>
    <property type="match status" value="1"/>
</dbReference>
<evidence type="ECO:0000256" key="3">
    <source>
        <dbReference type="ARBA" id="ARBA00022833"/>
    </source>
</evidence>
<feature type="compositionally biased region" description="Low complexity" evidence="9">
    <location>
        <begin position="30"/>
        <end position="40"/>
    </location>
</feature>
<keyword evidence="7" id="KW-0539">Nucleus</keyword>
<feature type="compositionally biased region" description="Low complexity" evidence="9">
    <location>
        <begin position="724"/>
        <end position="735"/>
    </location>
</feature>
<gene>
    <name evidence="11" type="ORF">BJX68DRAFT_245557</name>
</gene>
<evidence type="ECO:0000256" key="8">
    <source>
        <dbReference type="SAM" id="Coils"/>
    </source>
</evidence>
<dbReference type="PANTHER" id="PTHR31845:SF39">
    <property type="entry name" value="TRANSCRIPTION FACTOR PBCR-RELATED"/>
    <property type="match status" value="1"/>
</dbReference>
<dbReference type="InterPro" id="IPR051089">
    <property type="entry name" value="prtT"/>
</dbReference>
<dbReference type="RefSeq" id="XP_070894608.1">
    <property type="nucleotide sequence ID" value="XM_071041514.1"/>
</dbReference>
<feature type="compositionally biased region" description="Basic and acidic residues" evidence="9">
    <location>
        <begin position="1"/>
        <end position="15"/>
    </location>
</feature>
<accession>A0ABR4JRC6</accession>
<evidence type="ECO:0000256" key="7">
    <source>
        <dbReference type="ARBA" id="ARBA00023242"/>
    </source>
</evidence>
<evidence type="ECO:0000259" key="10">
    <source>
        <dbReference type="PROSITE" id="PS50048"/>
    </source>
</evidence>
<comment type="subcellular location">
    <subcellularLocation>
        <location evidence="1">Nucleus</location>
    </subcellularLocation>
</comment>
<evidence type="ECO:0000313" key="12">
    <source>
        <dbReference type="Proteomes" id="UP001610444"/>
    </source>
</evidence>
<feature type="compositionally biased region" description="Polar residues" evidence="9">
    <location>
        <begin position="229"/>
        <end position="244"/>
    </location>
</feature>
<dbReference type="Gene3D" id="4.10.240.10">
    <property type="entry name" value="Zn(2)-C6 fungal-type DNA-binding domain"/>
    <property type="match status" value="1"/>
</dbReference>
<dbReference type="CDD" id="cd00067">
    <property type="entry name" value="GAL4"/>
    <property type="match status" value="1"/>
</dbReference>
<feature type="region of interest" description="Disordered" evidence="9">
    <location>
        <begin position="1"/>
        <end position="72"/>
    </location>
</feature>
<feature type="compositionally biased region" description="Polar residues" evidence="9">
    <location>
        <begin position="742"/>
        <end position="755"/>
    </location>
</feature>